<reference evidence="3" key="1">
    <citation type="journal article" date="2017" name="Nat. Ecol. Evol.">
        <title>Genome expansion and lineage-specific genetic innovations in the forest pathogenic fungi Armillaria.</title>
        <authorList>
            <person name="Sipos G."/>
            <person name="Prasanna A.N."/>
            <person name="Walter M.C."/>
            <person name="O'Connor E."/>
            <person name="Balint B."/>
            <person name="Krizsan K."/>
            <person name="Kiss B."/>
            <person name="Hess J."/>
            <person name="Varga T."/>
            <person name="Slot J."/>
            <person name="Riley R."/>
            <person name="Boka B."/>
            <person name="Rigling D."/>
            <person name="Barry K."/>
            <person name="Lee J."/>
            <person name="Mihaltcheva S."/>
            <person name="LaButti K."/>
            <person name="Lipzen A."/>
            <person name="Waldron R."/>
            <person name="Moloney N.M."/>
            <person name="Sperisen C."/>
            <person name="Kredics L."/>
            <person name="Vagvoelgyi C."/>
            <person name="Patrignani A."/>
            <person name="Fitzpatrick D."/>
            <person name="Nagy I."/>
            <person name="Doyle S."/>
            <person name="Anderson J.B."/>
            <person name="Grigoriev I.V."/>
            <person name="Gueldener U."/>
            <person name="Muensterkoetter M."/>
            <person name="Nagy L.G."/>
        </authorList>
    </citation>
    <scope>NUCLEOTIDE SEQUENCE [LARGE SCALE GENOMIC DNA]</scope>
    <source>
        <strain evidence="3">Ar21-2</strain>
    </source>
</reference>
<dbReference type="EMBL" id="KZ293682">
    <property type="protein sequence ID" value="PBK86798.1"/>
    <property type="molecule type" value="Genomic_DNA"/>
</dbReference>
<evidence type="ECO:0000313" key="3">
    <source>
        <dbReference type="Proteomes" id="UP000217790"/>
    </source>
</evidence>
<accession>A0A2H3D7I4</accession>
<keyword evidence="3" id="KW-1185">Reference proteome</keyword>
<dbReference type="InParanoid" id="A0A2H3D7I4"/>
<dbReference type="AlphaFoldDB" id="A0A2H3D7I4"/>
<protein>
    <submittedName>
        <fullName evidence="2">Uncharacterized protein</fullName>
    </submittedName>
</protein>
<gene>
    <name evidence="2" type="ORF">ARMGADRAFT_1035342</name>
</gene>
<evidence type="ECO:0000256" key="1">
    <source>
        <dbReference type="SAM" id="MobiDB-lite"/>
    </source>
</evidence>
<feature type="region of interest" description="Disordered" evidence="1">
    <location>
        <begin position="274"/>
        <end position="297"/>
    </location>
</feature>
<organism evidence="2 3">
    <name type="scientific">Armillaria gallica</name>
    <name type="common">Bulbous honey fungus</name>
    <name type="synonym">Armillaria bulbosa</name>
    <dbReference type="NCBI Taxonomy" id="47427"/>
    <lineage>
        <taxon>Eukaryota</taxon>
        <taxon>Fungi</taxon>
        <taxon>Dikarya</taxon>
        <taxon>Basidiomycota</taxon>
        <taxon>Agaricomycotina</taxon>
        <taxon>Agaricomycetes</taxon>
        <taxon>Agaricomycetidae</taxon>
        <taxon>Agaricales</taxon>
        <taxon>Marasmiineae</taxon>
        <taxon>Physalacriaceae</taxon>
        <taxon>Armillaria</taxon>
    </lineage>
</organism>
<name>A0A2H3D7I4_ARMGA</name>
<evidence type="ECO:0000313" key="2">
    <source>
        <dbReference type="EMBL" id="PBK86798.1"/>
    </source>
</evidence>
<proteinExistence type="predicted"/>
<dbReference type="Proteomes" id="UP000217790">
    <property type="component" value="Unassembled WGS sequence"/>
</dbReference>
<sequence>MDGTTTDGELVFHQNEAYVGIESTGLPLSAYATITIFGIWDDTGIPSLSGRGEPEKAVTSTARFFSSSHHPRPAGATFSNTHTRDYDRRLNKKYRKESAADRLEHSAEDTLNRLSDMCPVSCSDPFCKIANLSLDIWDQEYVKMMDASEMRELRETADSGCIKGMGLGPIFPSPRCTFSQRQDFVAIFGTSRNLEERILSLFTARPPFRTHFARHPLCREDPVTEETCSTERTKLSAISHSTRREQHVVIPRSYPPSAERGLFISSDGAMKTARRTSLEGRKGSSHFVPKPRMDDEAGMPQAGKSLEAGLSYNAEKTLVDHALNAASAIPHPLRDRRERDYTFRSEGEMYAMSGTSFLSSCCFVSLQPFFRAGGVHAIDVDFGLFSPLKIYAHDGIWCQSFLRHHVDLQDVELDVLLNSVAAG</sequence>